<dbReference type="GO" id="GO:0003723">
    <property type="term" value="F:RNA binding"/>
    <property type="evidence" value="ECO:0007669"/>
    <property type="project" value="InterPro"/>
</dbReference>
<gene>
    <name evidence="3" type="ORF">EJP82_09730</name>
</gene>
<accession>A0A3S1DKV0</accession>
<evidence type="ECO:0000256" key="2">
    <source>
        <dbReference type="SAM" id="SignalP"/>
    </source>
</evidence>
<keyword evidence="4" id="KW-1185">Reference proteome</keyword>
<organism evidence="3 4">
    <name type="scientific">Paenibacillus anaericanus</name>
    <dbReference type="NCBI Taxonomy" id="170367"/>
    <lineage>
        <taxon>Bacteria</taxon>
        <taxon>Bacillati</taxon>
        <taxon>Bacillota</taxon>
        <taxon>Bacilli</taxon>
        <taxon>Bacillales</taxon>
        <taxon>Paenibacillaceae</taxon>
        <taxon>Paenibacillus</taxon>
    </lineage>
</organism>
<evidence type="ECO:0000256" key="1">
    <source>
        <dbReference type="SAM" id="MobiDB-lite"/>
    </source>
</evidence>
<dbReference type="OrthoDB" id="2621999at2"/>
<keyword evidence="2" id="KW-0732">Signal</keyword>
<dbReference type="AlphaFoldDB" id="A0A3S1DKV0"/>
<dbReference type="EMBL" id="RZNY01000006">
    <property type="protein sequence ID" value="RUT46971.1"/>
    <property type="molecule type" value="Genomic_DNA"/>
</dbReference>
<comment type="caution">
    <text evidence="3">The sequence shown here is derived from an EMBL/GenBank/DDBJ whole genome shotgun (WGS) entry which is preliminary data.</text>
</comment>
<proteinExistence type="predicted"/>
<feature type="signal peptide" evidence="2">
    <location>
        <begin position="1"/>
        <end position="25"/>
    </location>
</feature>
<feature type="chain" id="PRO_5038742706" description="DUF2680 domain-containing protein" evidence="2">
    <location>
        <begin position="26"/>
        <end position="173"/>
    </location>
</feature>
<feature type="region of interest" description="Disordered" evidence="1">
    <location>
        <begin position="31"/>
        <end position="64"/>
    </location>
</feature>
<sequence>MKKLKRLIIKSTLVASILATGGITATSNIYAEPQQDPNQAGIPRAEHREPGQRHHHKGHLKGGPIITDTASLIGTEPKLLLAQLEQGKTLLQIVHAKKGWSEKEYLQQLTVKAFQHIDKVVAEGKLTKEQAEKIKADLPTRLKTVINRTWKSAPPGHPVSEYKNNTIQWNVSE</sequence>
<reference evidence="3 4" key="1">
    <citation type="submission" date="2018-12" db="EMBL/GenBank/DDBJ databases">
        <authorList>
            <person name="Sun L."/>
            <person name="Chen Z."/>
        </authorList>
    </citation>
    <scope>NUCLEOTIDE SEQUENCE [LARGE SCALE GENOMIC DNA]</scope>
    <source>
        <strain evidence="3 4">DSM 15890</strain>
    </source>
</reference>
<dbReference type="SUPFAM" id="SSF46992">
    <property type="entry name" value="Ribosomal protein S20"/>
    <property type="match status" value="1"/>
</dbReference>
<protein>
    <recommendedName>
        <fullName evidence="5">DUF2680 domain-containing protein</fullName>
    </recommendedName>
</protein>
<name>A0A3S1DKV0_9BACL</name>
<dbReference type="RefSeq" id="WP_127191856.1">
    <property type="nucleotide sequence ID" value="NZ_RZNY01000006.1"/>
</dbReference>
<evidence type="ECO:0000313" key="3">
    <source>
        <dbReference type="EMBL" id="RUT46971.1"/>
    </source>
</evidence>
<evidence type="ECO:0008006" key="5">
    <source>
        <dbReference type="Google" id="ProtNLM"/>
    </source>
</evidence>
<dbReference type="GO" id="GO:0006412">
    <property type="term" value="P:translation"/>
    <property type="evidence" value="ECO:0007669"/>
    <property type="project" value="InterPro"/>
</dbReference>
<dbReference type="InterPro" id="IPR036510">
    <property type="entry name" value="Ribosomal_bS20_sf"/>
</dbReference>
<dbReference type="Proteomes" id="UP000279446">
    <property type="component" value="Unassembled WGS sequence"/>
</dbReference>
<dbReference type="GO" id="GO:0005840">
    <property type="term" value="C:ribosome"/>
    <property type="evidence" value="ECO:0007669"/>
    <property type="project" value="InterPro"/>
</dbReference>
<evidence type="ECO:0000313" key="4">
    <source>
        <dbReference type="Proteomes" id="UP000279446"/>
    </source>
</evidence>
<dbReference type="GO" id="GO:0003735">
    <property type="term" value="F:structural constituent of ribosome"/>
    <property type="evidence" value="ECO:0007669"/>
    <property type="project" value="InterPro"/>
</dbReference>